<gene>
    <name evidence="2" type="ORF">BD310DRAFT_608266</name>
</gene>
<dbReference type="InterPro" id="IPR011009">
    <property type="entry name" value="Kinase-like_dom_sf"/>
</dbReference>
<reference evidence="2 3" key="1">
    <citation type="submission" date="2019-01" db="EMBL/GenBank/DDBJ databases">
        <title>Draft genome sequences of three monokaryotic isolates of the white-rot basidiomycete fungus Dichomitus squalens.</title>
        <authorList>
            <consortium name="DOE Joint Genome Institute"/>
            <person name="Lopez S.C."/>
            <person name="Andreopoulos B."/>
            <person name="Pangilinan J."/>
            <person name="Lipzen A."/>
            <person name="Riley R."/>
            <person name="Ahrendt S."/>
            <person name="Ng V."/>
            <person name="Barry K."/>
            <person name="Daum C."/>
            <person name="Grigoriev I.V."/>
            <person name="Hilden K.S."/>
            <person name="Makela M.R."/>
            <person name="de Vries R.P."/>
        </authorList>
    </citation>
    <scope>NUCLEOTIDE SEQUENCE [LARGE SCALE GENOMIC DNA]</scope>
    <source>
        <strain evidence="2 3">CBS 464.89</strain>
    </source>
</reference>
<name>A0A4Q9PQE0_9APHY</name>
<feature type="domain" description="Aminoglycoside phosphotransferase" evidence="1">
    <location>
        <begin position="116"/>
        <end position="304"/>
    </location>
</feature>
<sequence>MIRVEAQCTKASSRLLTASHSHDHATHASLSATMLQAASHPKPLFPQTLHNFQPLPCPRIPRPSSVLSRRICFYIHEWLLKPLSTAYCRFRGIRTHPSIYPLPFGLLLKNGPRVREQEGIAMNLARAMGVPAPRFISFAEPPSGHVFSGSMLSPMPSLLMTRLPGIELDAFSNEHIDFDLVKDDLVRILTLMRSFSSPWGASICGVDGGPVAGPLIPLSQLPASTDEVAFYQQIRYIGNFAAKDKKDVAPAEQLFAHPTHAVVFTHGDLNPHNIMVGSDGHVCGIFDWESAGWLPDYWEVSVTAILPRVWGQFMNERVTSGVYAEEVQGHRSMFPHISDSLSY</sequence>
<evidence type="ECO:0000313" key="3">
    <source>
        <dbReference type="Proteomes" id="UP000292082"/>
    </source>
</evidence>
<dbReference type="InterPro" id="IPR051678">
    <property type="entry name" value="AGP_Transferase"/>
</dbReference>
<accession>A0A4Q9PQE0</accession>
<dbReference type="STRING" id="114155.A0A4Q9PQE0"/>
<dbReference type="AlphaFoldDB" id="A0A4Q9PQE0"/>
<dbReference type="EMBL" id="ML145149">
    <property type="protein sequence ID" value="TBU56580.1"/>
    <property type="molecule type" value="Genomic_DNA"/>
</dbReference>
<protein>
    <recommendedName>
        <fullName evidence="1">Aminoglycoside phosphotransferase domain-containing protein</fullName>
    </recommendedName>
</protein>
<dbReference type="PANTHER" id="PTHR21310:SF55">
    <property type="entry name" value="AMINOGLYCOSIDE PHOSPHOTRANSFERASE DOMAIN-CONTAINING PROTEIN"/>
    <property type="match status" value="1"/>
</dbReference>
<dbReference type="SUPFAM" id="SSF56112">
    <property type="entry name" value="Protein kinase-like (PK-like)"/>
    <property type="match status" value="1"/>
</dbReference>
<keyword evidence="3" id="KW-1185">Reference proteome</keyword>
<organism evidence="2 3">
    <name type="scientific">Dichomitus squalens</name>
    <dbReference type="NCBI Taxonomy" id="114155"/>
    <lineage>
        <taxon>Eukaryota</taxon>
        <taxon>Fungi</taxon>
        <taxon>Dikarya</taxon>
        <taxon>Basidiomycota</taxon>
        <taxon>Agaricomycotina</taxon>
        <taxon>Agaricomycetes</taxon>
        <taxon>Polyporales</taxon>
        <taxon>Polyporaceae</taxon>
        <taxon>Dichomitus</taxon>
    </lineage>
</organism>
<proteinExistence type="predicted"/>
<dbReference type="Proteomes" id="UP000292082">
    <property type="component" value="Unassembled WGS sequence"/>
</dbReference>
<evidence type="ECO:0000259" key="1">
    <source>
        <dbReference type="Pfam" id="PF01636"/>
    </source>
</evidence>
<dbReference type="Gene3D" id="3.90.1200.10">
    <property type="match status" value="1"/>
</dbReference>
<evidence type="ECO:0000313" key="2">
    <source>
        <dbReference type="EMBL" id="TBU56580.1"/>
    </source>
</evidence>
<dbReference type="PANTHER" id="PTHR21310">
    <property type="entry name" value="AMINOGLYCOSIDE PHOSPHOTRANSFERASE-RELATED-RELATED"/>
    <property type="match status" value="1"/>
</dbReference>
<dbReference type="Pfam" id="PF01636">
    <property type="entry name" value="APH"/>
    <property type="match status" value="1"/>
</dbReference>
<dbReference type="InterPro" id="IPR002575">
    <property type="entry name" value="Aminoglycoside_PTrfase"/>
</dbReference>